<evidence type="ECO:0000313" key="3">
    <source>
        <dbReference type="Proteomes" id="UP000070457"/>
    </source>
</evidence>
<dbReference type="Proteomes" id="UP000070457">
    <property type="component" value="Unassembled WGS sequence"/>
</dbReference>
<feature type="domain" description="RsdA/BaiN/AoA(So)-like Rossmann fold-like" evidence="1">
    <location>
        <begin position="7"/>
        <end position="257"/>
    </location>
</feature>
<evidence type="ECO:0000313" key="2">
    <source>
        <dbReference type="EMBL" id="KXK27311.1"/>
    </source>
</evidence>
<evidence type="ECO:0000259" key="1">
    <source>
        <dbReference type="Pfam" id="PF03486"/>
    </source>
</evidence>
<dbReference type="PANTHER" id="PTHR42887:SF2">
    <property type="entry name" value="OS12G0638800 PROTEIN"/>
    <property type="match status" value="1"/>
</dbReference>
<dbReference type="InterPro" id="IPR036188">
    <property type="entry name" value="FAD/NAD-bd_sf"/>
</dbReference>
<organism evidence="2 3">
    <name type="scientific">candidate division WS6 bacterium OLB20</name>
    <dbReference type="NCBI Taxonomy" id="1617426"/>
    <lineage>
        <taxon>Bacteria</taxon>
        <taxon>Candidatus Dojkabacteria</taxon>
    </lineage>
</organism>
<dbReference type="SUPFAM" id="SSF51905">
    <property type="entry name" value="FAD/NAD(P)-binding domain"/>
    <property type="match status" value="1"/>
</dbReference>
<dbReference type="Pfam" id="PF03486">
    <property type="entry name" value="HI0933_like"/>
    <property type="match status" value="1"/>
</dbReference>
<dbReference type="PANTHER" id="PTHR42887">
    <property type="entry name" value="OS12G0638800 PROTEIN"/>
    <property type="match status" value="1"/>
</dbReference>
<dbReference type="NCBIfam" id="TIGR00275">
    <property type="entry name" value="aminoacetone oxidase family FAD-binding enzyme"/>
    <property type="match status" value="1"/>
</dbReference>
<gene>
    <name evidence="2" type="ORF">TR69_WS6001000186</name>
</gene>
<dbReference type="Gene3D" id="3.50.50.60">
    <property type="entry name" value="FAD/NAD(P)-binding domain"/>
    <property type="match status" value="1"/>
</dbReference>
<sequence>MQKQNTDVTIIGGGAAGIMAAITLKRKYPDKQVILTDRTFALGRKILVCGAGRCNITNVNLENGPQGHYYGAEASFVSAVMERFAYEDIVNFFADLGVEVYVELKRSIGKLFPVTNRADTITEMLIDELNRLGVKVWLNSEVTGITPADEGFDIQLSHTVREQSLTLRSTVCILAAGGKTYPALGSNGSGYDLAESLGHTIIEPVPSALPVEAENELSDKLQGIRVEMEATAVIEGKDGKQSTDEVMFTKYGLSGPAILNISREISIHINRHGGSSAGIRLNAFPGLSEDNVIELLEKRWTKRPDQLVNVSMYGLFPNKVADVFSELAGLPDRTSGSLTPAEKKEACRNNDRVHNSCYSNPHME</sequence>
<dbReference type="InterPro" id="IPR023166">
    <property type="entry name" value="BaiN-like_dom_sf"/>
</dbReference>
<dbReference type="EMBL" id="JYNZ01000002">
    <property type="protein sequence ID" value="KXK27311.1"/>
    <property type="molecule type" value="Genomic_DNA"/>
</dbReference>
<dbReference type="STRING" id="1617426.TR69_WS6001000186"/>
<dbReference type="SUPFAM" id="SSF160996">
    <property type="entry name" value="HI0933 insert domain-like"/>
    <property type="match status" value="1"/>
</dbReference>
<accession>A0A136M088</accession>
<dbReference type="InterPro" id="IPR004792">
    <property type="entry name" value="BaiN-like"/>
</dbReference>
<proteinExistence type="predicted"/>
<name>A0A136M088_9BACT</name>
<protein>
    <submittedName>
        <fullName evidence="2">Tricarballylate dehydrogenase</fullName>
    </submittedName>
</protein>
<dbReference type="AlphaFoldDB" id="A0A136M088"/>
<dbReference type="InterPro" id="IPR057661">
    <property type="entry name" value="RsdA/BaiN/AoA(So)_Rossmann"/>
</dbReference>
<comment type="caution">
    <text evidence="2">The sequence shown here is derived from an EMBL/GenBank/DDBJ whole genome shotgun (WGS) entry which is preliminary data.</text>
</comment>
<dbReference type="Gene3D" id="1.10.8.260">
    <property type="entry name" value="HI0933 insert domain-like"/>
    <property type="match status" value="1"/>
</dbReference>
<reference evidence="2 3" key="1">
    <citation type="submission" date="2015-02" db="EMBL/GenBank/DDBJ databases">
        <title>Improved understanding of the partial-nitritation anammox process through 23 genomes representing the majority of the microbial community.</title>
        <authorList>
            <person name="Speth D.R."/>
            <person name="In T Zandt M."/>
            <person name="Guerrero Cruz S."/>
            <person name="Jetten M.S."/>
            <person name="Dutilh B.E."/>
        </authorList>
    </citation>
    <scope>NUCLEOTIDE SEQUENCE [LARGE SCALE GENOMIC DNA]</scope>
    <source>
        <strain evidence="2">OLB20</strain>
    </source>
</reference>
<dbReference type="Gene3D" id="2.40.30.10">
    <property type="entry name" value="Translation factors"/>
    <property type="match status" value="1"/>
</dbReference>